<dbReference type="RefSeq" id="WP_279959365.1">
    <property type="nucleotide sequence ID" value="NZ_CP125669.1"/>
</dbReference>
<proteinExistence type="predicted"/>
<evidence type="ECO:0000313" key="3">
    <source>
        <dbReference type="Proteomes" id="UP001229836"/>
    </source>
</evidence>
<evidence type="ECO:0000256" key="1">
    <source>
        <dbReference type="SAM" id="SignalP"/>
    </source>
</evidence>
<gene>
    <name evidence="2" type="ORF">QLH32_07210</name>
</gene>
<protein>
    <submittedName>
        <fullName evidence="2">Uncharacterized protein</fullName>
    </submittedName>
</protein>
<feature type="signal peptide" evidence="1">
    <location>
        <begin position="1"/>
        <end position="26"/>
    </location>
</feature>
<name>A0ABY8S7B3_9GAMM</name>
<feature type="chain" id="PRO_5046173292" evidence="1">
    <location>
        <begin position="27"/>
        <end position="66"/>
    </location>
</feature>
<keyword evidence="3" id="KW-1185">Reference proteome</keyword>
<sequence>MVKNKMIFGYVMLAGILGCLATSAFAAPLQILEFKKVQLSQTEQDQFCKQAKVLIAETYRDEPVIR</sequence>
<keyword evidence="1" id="KW-0732">Signal</keyword>
<organism evidence="2 3">
    <name type="scientific">Acinetobacter corruptisaponis</name>
    <dbReference type="NCBI Taxonomy" id="3045147"/>
    <lineage>
        <taxon>Bacteria</taxon>
        <taxon>Pseudomonadati</taxon>
        <taxon>Pseudomonadota</taxon>
        <taxon>Gammaproteobacteria</taxon>
        <taxon>Moraxellales</taxon>
        <taxon>Moraxellaceae</taxon>
        <taxon>Acinetobacter</taxon>
    </lineage>
</organism>
<accession>A0ABY8S7B3</accession>
<dbReference type="Proteomes" id="UP001229836">
    <property type="component" value="Chromosome"/>
</dbReference>
<dbReference type="EMBL" id="CP125669">
    <property type="protein sequence ID" value="WHP07236.1"/>
    <property type="molecule type" value="Genomic_DNA"/>
</dbReference>
<evidence type="ECO:0000313" key="2">
    <source>
        <dbReference type="EMBL" id="WHP07236.1"/>
    </source>
</evidence>
<reference evidence="2 3" key="1">
    <citation type="submission" date="2023-05" db="EMBL/GenBank/DDBJ databases">
        <title>The complete genome of Acinetobacter sp. nov KCTC 92772.</title>
        <authorList>
            <person name="Zhou G."/>
        </authorList>
    </citation>
    <scope>NUCLEOTIDE SEQUENCE [LARGE SCALE GENOMIC DNA]</scope>
    <source>
        <strain evidence="2 3">KCTC 92772</strain>
    </source>
</reference>
<dbReference type="PROSITE" id="PS51257">
    <property type="entry name" value="PROKAR_LIPOPROTEIN"/>
    <property type="match status" value="1"/>
</dbReference>